<dbReference type="Gene3D" id="1.10.10.60">
    <property type="entry name" value="Homeodomain-like"/>
    <property type="match status" value="2"/>
</dbReference>
<reference evidence="7 8" key="1">
    <citation type="journal article" date="2018" name="IMA Fungus">
        <title>IMA Genome-F 10: Nine draft genome sequences of Claviceps purpurea s.lat., including C. arundinis, C. humidiphila, and C. cf. spartinae, pseudomolecules for the pitch canker pathogen Fusarium circinatum, draft genome of Davidsoniella eucalypti, Grosmannia galeiformis, Quambalaria eucalypti, and Teratosphaeria destructans.</title>
        <authorList>
            <person name="Wingfield B.D."/>
            <person name="Liu M."/>
            <person name="Nguyen H.D."/>
            <person name="Lane F.A."/>
            <person name="Morgan S.W."/>
            <person name="De Vos L."/>
            <person name="Wilken P.M."/>
            <person name="Duong T.A."/>
            <person name="Aylward J."/>
            <person name="Coetzee M.P."/>
            <person name="Dadej K."/>
            <person name="De Beer Z.W."/>
            <person name="Findlay W."/>
            <person name="Havenga M."/>
            <person name="Kolarik M."/>
            <person name="Menzies J.G."/>
            <person name="Naidoo K."/>
            <person name="Pochopski O."/>
            <person name="Shoukouhi P."/>
            <person name="Santana Q.C."/>
            <person name="Seifert K.A."/>
            <person name="Soal N."/>
            <person name="Steenkamp E.T."/>
            <person name="Tatham C.T."/>
            <person name="van der Nest M.A."/>
            <person name="Wingfield M.J."/>
        </authorList>
    </citation>
    <scope>NUCLEOTIDE SEQUENCE [LARGE SCALE GENOMIC DNA]</scope>
    <source>
        <strain evidence="7">CMW44962</strain>
    </source>
</reference>
<evidence type="ECO:0000256" key="1">
    <source>
        <dbReference type="ARBA" id="ARBA00004123"/>
    </source>
</evidence>
<feature type="compositionally biased region" description="Polar residues" evidence="4">
    <location>
        <begin position="1"/>
        <end position="14"/>
    </location>
</feature>
<feature type="compositionally biased region" description="Basic residues" evidence="4">
    <location>
        <begin position="650"/>
        <end position="664"/>
    </location>
</feature>
<feature type="domain" description="Myb-like" evidence="5">
    <location>
        <begin position="430"/>
        <end position="506"/>
    </location>
</feature>
<feature type="non-terminal residue" evidence="7">
    <location>
        <position position="762"/>
    </location>
</feature>
<dbReference type="InterPro" id="IPR009057">
    <property type="entry name" value="Homeodomain-like_sf"/>
</dbReference>
<dbReference type="GO" id="GO:0000976">
    <property type="term" value="F:transcription cis-regulatory region binding"/>
    <property type="evidence" value="ECO:0007669"/>
    <property type="project" value="TreeGrafter"/>
</dbReference>
<feature type="region of interest" description="Disordered" evidence="4">
    <location>
        <begin position="1"/>
        <end position="303"/>
    </location>
</feature>
<dbReference type="InterPro" id="IPR051651">
    <property type="entry name" value="DMTF1_DNA-bind_reg"/>
</dbReference>
<feature type="compositionally biased region" description="Basic and acidic residues" evidence="4">
    <location>
        <begin position="119"/>
        <end position="129"/>
    </location>
</feature>
<accession>A0A9W7SI37</accession>
<reference evidence="7 8" key="2">
    <citation type="journal article" date="2021" name="Curr. Genet.">
        <title>Genetic response to nitrogen starvation in the aggressive Eucalyptus foliar pathogen Teratosphaeria destructans.</title>
        <authorList>
            <person name="Havenga M."/>
            <person name="Wingfield B.D."/>
            <person name="Wingfield M.J."/>
            <person name="Dreyer L.L."/>
            <person name="Roets F."/>
            <person name="Aylward J."/>
        </authorList>
    </citation>
    <scope>NUCLEOTIDE SEQUENCE [LARGE SCALE GENOMIC DNA]</scope>
    <source>
        <strain evidence="7">CMW44962</strain>
    </source>
</reference>
<dbReference type="PANTHER" id="PTHR46380:SF2">
    <property type="entry name" value="CYCLIN-D-BINDING MYB-LIKE TRANSCRIPTION FACTOR 1"/>
    <property type="match status" value="1"/>
</dbReference>
<dbReference type="GO" id="GO:0005634">
    <property type="term" value="C:nucleus"/>
    <property type="evidence" value="ECO:0007669"/>
    <property type="project" value="UniProtKB-SubCell"/>
</dbReference>
<protein>
    <submittedName>
        <fullName evidence="7">RNA polymerase I termination factor</fullName>
    </submittedName>
</protein>
<dbReference type="EMBL" id="RIBY02002548">
    <property type="protein sequence ID" value="KAH9809593.1"/>
    <property type="molecule type" value="Genomic_DNA"/>
</dbReference>
<evidence type="ECO:0000259" key="6">
    <source>
        <dbReference type="PROSITE" id="PS51294"/>
    </source>
</evidence>
<evidence type="ECO:0000313" key="8">
    <source>
        <dbReference type="Proteomes" id="UP001138500"/>
    </source>
</evidence>
<feature type="compositionally biased region" description="Basic and acidic residues" evidence="4">
    <location>
        <begin position="243"/>
        <end position="258"/>
    </location>
</feature>
<feature type="compositionally biased region" description="Basic and acidic residues" evidence="4">
    <location>
        <begin position="161"/>
        <end position="171"/>
    </location>
</feature>
<feature type="compositionally biased region" description="Basic and acidic residues" evidence="4">
    <location>
        <begin position="679"/>
        <end position="691"/>
    </location>
</feature>
<dbReference type="CDD" id="cd00167">
    <property type="entry name" value="SANT"/>
    <property type="match status" value="2"/>
</dbReference>
<feature type="domain" description="Myb-like" evidence="5">
    <location>
        <begin position="382"/>
        <end position="427"/>
    </location>
</feature>
<dbReference type="AlphaFoldDB" id="A0A9W7SI37"/>
<evidence type="ECO:0000259" key="5">
    <source>
        <dbReference type="PROSITE" id="PS50090"/>
    </source>
</evidence>
<dbReference type="PROSITE" id="PS51294">
    <property type="entry name" value="HTH_MYB"/>
    <property type="match status" value="1"/>
</dbReference>
<keyword evidence="3" id="KW-0539">Nucleus</keyword>
<dbReference type="SMART" id="SM00717">
    <property type="entry name" value="SANT"/>
    <property type="match status" value="2"/>
</dbReference>
<organism evidence="7 8">
    <name type="scientific">Teratosphaeria destructans</name>
    <dbReference type="NCBI Taxonomy" id="418781"/>
    <lineage>
        <taxon>Eukaryota</taxon>
        <taxon>Fungi</taxon>
        <taxon>Dikarya</taxon>
        <taxon>Ascomycota</taxon>
        <taxon>Pezizomycotina</taxon>
        <taxon>Dothideomycetes</taxon>
        <taxon>Dothideomycetidae</taxon>
        <taxon>Mycosphaerellales</taxon>
        <taxon>Teratosphaeriaceae</taxon>
        <taxon>Teratosphaeria</taxon>
    </lineage>
</organism>
<comment type="subcellular location">
    <subcellularLocation>
        <location evidence="1">Nucleus</location>
    </subcellularLocation>
</comment>
<evidence type="ECO:0000256" key="2">
    <source>
        <dbReference type="ARBA" id="ARBA00023125"/>
    </source>
</evidence>
<name>A0A9W7SI37_9PEZI</name>
<evidence type="ECO:0000313" key="7">
    <source>
        <dbReference type="EMBL" id="KAH9809593.1"/>
    </source>
</evidence>
<dbReference type="OrthoDB" id="39591at2759"/>
<keyword evidence="8" id="KW-1185">Reference proteome</keyword>
<evidence type="ECO:0000256" key="4">
    <source>
        <dbReference type="SAM" id="MobiDB-lite"/>
    </source>
</evidence>
<dbReference type="Proteomes" id="UP001138500">
    <property type="component" value="Unassembled WGS sequence"/>
</dbReference>
<feature type="compositionally biased region" description="Basic residues" evidence="4">
    <location>
        <begin position="186"/>
        <end position="195"/>
    </location>
</feature>
<dbReference type="PANTHER" id="PTHR46380">
    <property type="entry name" value="CYCLIN-D-BINDING MYB-LIKE TRANSCRIPTION FACTOR 1"/>
    <property type="match status" value="1"/>
</dbReference>
<dbReference type="InterPro" id="IPR017930">
    <property type="entry name" value="Myb_dom"/>
</dbReference>
<feature type="compositionally biased region" description="Basic residues" evidence="4">
    <location>
        <begin position="109"/>
        <end position="118"/>
    </location>
</feature>
<keyword evidence="2" id="KW-0238">DNA-binding</keyword>
<feature type="compositionally biased region" description="Acidic residues" evidence="4">
    <location>
        <begin position="42"/>
        <end position="54"/>
    </location>
</feature>
<feature type="compositionally biased region" description="Basic residues" evidence="4">
    <location>
        <begin position="59"/>
        <end position="72"/>
    </location>
</feature>
<proteinExistence type="predicted"/>
<sequence>MGNTSSQPNPTQMPDATAEDVLQAAQTRAPSRRAKKRKIAIEADDDDDDGDDAADFAVKPRKKKARNGRGKPRNPAQLVREDASGGDGDDAGGGGGAPIKAEESDEGARRRRKRKKRRTADDHMLEMAKDLMPQDSPGEASPAARNTRWVESAPGPDDEDRSVAGDSREEVVVDDVVEPVAPASDKKKKKKKRKKRIEEQAAENGGRGEPTAGEAEPVSSPRRRTKRGKPQSAAVHDAPPDVDGLHEDHHGTQDGLTDRDEEIEEELRETGPGRKNSTASEPKRPAGHRPNVGRTEKVQLPDPLFDGPVKGMFTAAEKAALDDVFDYTVQTSRQYNSAADLMRQIIDWKNASDFKEEAETALPNRTKPAIRKFCQRRFTLAQRGPWTKEEDDILRQAYAENPDKWVEIAALTDRRPADCKDRWRNILQCGEKRETGPWSAEEAAQLMDAVEACIKAMKAQSGTHEGQPLPSTRGELESMVDWKTVQQKLDNKRSAKRCREKWQQLNRNGNVSKLPSKVEARPSEVLREVYDQESNRQRRVERAFALFEPGDYFDVLTEIHTAIGDPDKVFQHDSTVWSIVSQKHPESHFSGALRRRAYYAALDHYTGKSVRKATTIAGKAHAITKLMIRWADAQGTTVDHLKRGLDAAKTRAKRQKRQKRKLRMPKSAELVVDSGDEAASEHEDETQHDADVDGQSDDASAAASDEAVKGQQSPNALGFIESSEDEHVARAAPLPSSTLSSQSGCLLHDLSSARVPPSPQLP</sequence>
<dbReference type="InterPro" id="IPR001005">
    <property type="entry name" value="SANT/Myb"/>
</dbReference>
<feature type="region of interest" description="Disordered" evidence="4">
    <location>
        <begin position="647"/>
        <end position="762"/>
    </location>
</feature>
<dbReference type="SUPFAM" id="SSF46689">
    <property type="entry name" value="Homeodomain-like"/>
    <property type="match status" value="1"/>
</dbReference>
<gene>
    <name evidence="7" type="ORF">Tdes44962_MAKER10433</name>
</gene>
<dbReference type="PROSITE" id="PS50090">
    <property type="entry name" value="MYB_LIKE"/>
    <property type="match status" value="2"/>
</dbReference>
<feature type="domain" description="HTH myb-type" evidence="6">
    <location>
        <begin position="382"/>
        <end position="431"/>
    </location>
</feature>
<comment type="caution">
    <text evidence="7">The sequence shown here is derived from an EMBL/GenBank/DDBJ whole genome shotgun (WGS) entry which is preliminary data.</text>
</comment>
<dbReference type="Pfam" id="PF13921">
    <property type="entry name" value="Myb_DNA-bind_6"/>
    <property type="match status" value="1"/>
</dbReference>
<dbReference type="GO" id="GO:0003700">
    <property type="term" value="F:DNA-binding transcription factor activity"/>
    <property type="evidence" value="ECO:0007669"/>
    <property type="project" value="TreeGrafter"/>
</dbReference>
<feature type="compositionally biased region" description="Polar residues" evidence="4">
    <location>
        <begin position="735"/>
        <end position="744"/>
    </location>
</feature>
<evidence type="ECO:0000256" key="3">
    <source>
        <dbReference type="ARBA" id="ARBA00023242"/>
    </source>
</evidence>